<sequence length="540" mass="56823">MAFEGNITRLEIHTVGQGFYQGFNPVVAMATKTITLFLVALLVLLPGASGAAIGTLRTLTLSLFGGWYIYLMAAFVFFCLLLVVLPSAGRIVLGPDGAIPEHSTLAWLCMMFCAGIGVGILVFSVSEPVSHFVRNPENLGAATKLSPSEQAVSALRFVYLHWGLSAWACYAVTGLALGLACHRYNQPMTMRSALTPLFGHRLEGPLGHLIDIISLLAIIAGITTTIVLGLEQICSGLSVLTGSRFFADQAGNPPLTALLTALVVAISIAIASVVSGVERGIKWTSQFGIALAFCVLTVFVAFGGGTRVAGLLLEASADYFTQLPVLITTLYDPGASAVAAEQRAWQGEWTIFYWAWWIAFAPFVGVFLARISRGRTLREFILGAMFVPTAMCFVWFAGTGGSALLLEGDGTAGGKILAAEHAFRIYQAVDLMLAPEGALVIKAVLVFLFLVLIVASTTAAIIAIKSIGAAGSDLAETPMHSMLWAVVIAAITGAVMAVGGVASIRDVMIVGAVPFSAIMALMLVAVVMMIGAARRGGERA</sequence>
<evidence type="ECO:0000256" key="7">
    <source>
        <dbReference type="ARBA" id="ARBA00023136"/>
    </source>
</evidence>
<dbReference type="PANTHER" id="PTHR30047">
    <property type="entry name" value="HIGH-AFFINITY CHOLINE TRANSPORT PROTEIN-RELATED"/>
    <property type="match status" value="1"/>
</dbReference>
<reference evidence="9 10" key="1">
    <citation type="submission" date="2022-10" db="EMBL/GenBank/DDBJ databases">
        <title>Defluviimonas sp. nov., isolated from ocean surface water.</title>
        <authorList>
            <person name="He W."/>
            <person name="Wang L."/>
            <person name="Zhang D.-F."/>
        </authorList>
    </citation>
    <scope>NUCLEOTIDE SEQUENCE [LARGE SCALE GENOMIC DNA]</scope>
    <source>
        <strain evidence="9 10">WL0075</strain>
    </source>
</reference>
<feature type="transmembrane region" description="Helical" evidence="8">
    <location>
        <begin position="380"/>
        <end position="398"/>
    </location>
</feature>
<accession>A0ABT2Z2Y1</accession>
<evidence type="ECO:0000256" key="1">
    <source>
        <dbReference type="ARBA" id="ARBA00004651"/>
    </source>
</evidence>
<keyword evidence="6 8" id="KW-1133">Transmembrane helix</keyword>
<feature type="transmembrane region" description="Helical" evidence="8">
    <location>
        <begin position="351"/>
        <end position="368"/>
    </location>
</feature>
<feature type="transmembrane region" description="Helical" evidence="8">
    <location>
        <begin position="34"/>
        <end position="55"/>
    </location>
</feature>
<keyword evidence="3" id="KW-0813">Transport</keyword>
<dbReference type="PANTHER" id="PTHR30047:SF7">
    <property type="entry name" value="HIGH-AFFINITY CHOLINE TRANSPORT PROTEIN"/>
    <property type="match status" value="1"/>
</dbReference>
<dbReference type="Pfam" id="PF02028">
    <property type="entry name" value="BCCT"/>
    <property type="match status" value="1"/>
</dbReference>
<protein>
    <submittedName>
        <fullName evidence="9">BCCT family transporter</fullName>
    </submittedName>
</protein>
<evidence type="ECO:0000256" key="4">
    <source>
        <dbReference type="ARBA" id="ARBA00022475"/>
    </source>
</evidence>
<keyword evidence="10" id="KW-1185">Reference proteome</keyword>
<feature type="transmembrane region" description="Helical" evidence="8">
    <location>
        <begin position="289"/>
        <end position="313"/>
    </location>
</feature>
<keyword evidence="7 8" id="KW-0472">Membrane</keyword>
<dbReference type="RefSeq" id="WP_263721984.1">
    <property type="nucleotide sequence ID" value="NZ_JAOWLA010000010.1"/>
</dbReference>
<dbReference type="Proteomes" id="UP001652503">
    <property type="component" value="Unassembled WGS sequence"/>
</dbReference>
<comment type="similarity">
    <text evidence="2">Belongs to the BCCT transporter (TC 2.A.15) family.</text>
</comment>
<feature type="transmembrane region" description="Helical" evidence="8">
    <location>
        <begin position="67"/>
        <end position="93"/>
    </location>
</feature>
<feature type="transmembrane region" description="Helical" evidence="8">
    <location>
        <begin position="159"/>
        <end position="181"/>
    </location>
</feature>
<evidence type="ECO:0000256" key="8">
    <source>
        <dbReference type="SAM" id="Phobius"/>
    </source>
</evidence>
<organism evidence="9 10">
    <name type="scientific">Albidovulum sediminicola</name>
    <dbReference type="NCBI Taxonomy" id="2984331"/>
    <lineage>
        <taxon>Bacteria</taxon>
        <taxon>Pseudomonadati</taxon>
        <taxon>Pseudomonadota</taxon>
        <taxon>Alphaproteobacteria</taxon>
        <taxon>Rhodobacterales</taxon>
        <taxon>Paracoccaceae</taxon>
        <taxon>Albidovulum</taxon>
    </lineage>
</organism>
<keyword evidence="5 8" id="KW-0812">Transmembrane</keyword>
<feature type="transmembrane region" description="Helical" evidence="8">
    <location>
        <begin position="255"/>
        <end position="277"/>
    </location>
</feature>
<feature type="transmembrane region" description="Helical" evidence="8">
    <location>
        <begin position="439"/>
        <end position="462"/>
    </location>
</feature>
<feature type="transmembrane region" description="Helical" evidence="8">
    <location>
        <begin position="209"/>
        <end position="230"/>
    </location>
</feature>
<evidence type="ECO:0000256" key="3">
    <source>
        <dbReference type="ARBA" id="ARBA00022448"/>
    </source>
</evidence>
<evidence type="ECO:0000313" key="9">
    <source>
        <dbReference type="EMBL" id="MCV2865466.1"/>
    </source>
</evidence>
<keyword evidence="4" id="KW-1003">Cell membrane</keyword>
<feature type="transmembrane region" description="Helical" evidence="8">
    <location>
        <begin position="508"/>
        <end position="533"/>
    </location>
</feature>
<evidence type="ECO:0000256" key="2">
    <source>
        <dbReference type="ARBA" id="ARBA00005658"/>
    </source>
</evidence>
<evidence type="ECO:0000256" key="5">
    <source>
        <dbReference type="ARBA" id="ARBA00022692"/>
    </source>
</evidence>
<evidence type="ECO:0000256" key="6">
    <source>
        <dbReference type="ARBA" id="ARBA00022989"/>
    </source>
</evidence>
<proteinExistence type="inferred from homology"/>
<feature type="transmembrane region" description="Helical" evidence="8">
    <location>
        <begin position="105"/>
        <end position="125"/>
    </location>
</feature>
<dbReference type="InterPro" id="IPR000060">
    <property type="entry name" value="BCCT_transptr"/>
</dbReference>
<dbReference type="EMBL" id="JAOWLA010000010">
    <property type="protein sequence ID" value="MCV2865466.1"/>
    <property type="molecule type" value="Genomic_DNA"/>
</dbReference>
<comment type="subcellular location">
    <subcellularLocation>
        <location evidence="1">Cell membrane</location>
        <topology evidence="1">Multi-pass membrane protein</topology>
    </subcellularLocation>
</comment>
<evidence type="ECO:0000313" key="10">
    <source>
        <dbReference type="Proteomes" id="UP001652503"/>
    </source>
</evidence>
<name>A0ABT2Z2Y1_9RHOB</name>
<comment type="caution">
    <text evidence="9">The sequence shown here is derived from an EMBL/GenBank/DDBJ whole genome shotgun (WGS) entry which is preliminary data.</text>
</comment>
<feature type="transmembrane region" description="Helical" evidence="8">
    <location>
        <begin position="483"/>
        <end position="502"/>
    </location>
</feature>
<gene>
    <name evidence="9" type="ORF">OE647_12090</name>
</gene>